<protein>
    <recommendedName>
        <fullName evidence="1">Rv2525c-like glycoside hydrolase-like domain-containing protein</fullName>
    </recommendedName>
</protein>
<proteinExistence type="predicted"/>
<dbReference type="EMBL" id="JRQI01000048">
    <property type="protein sequence ID" value="KGK57303.1"/>
    <property type="molecule type" value="Genomic_DNA"/>
</dbReference>
<evidence type="ECO:0000313" key="2">
    <source>
        <dbReference type="EMBL" id="KGK57303.1"/>
    </source>
</evidence>
<dbReference type="Pfam" id="PF08924">
    <property type="entry name" value="Rv2525c_GlyHyd-like"/>
    <property type="match status" value="1"/>
</dbReference>
<accession>A0AB34P7V8</accession>
<name>A0AB34P7V8_9XANT</name>
<comment type="caution">
    <text evidence="2">The sequence shown here is derived from an EMBL/GenBank/DDBJ whole genome shotgun (WGS) entry which is preliminary data.</text>
</comment>
<dbReference type="InterPro" id="IPR015020">
    <property type="entry name" value="Rv2525c-like_Glyco_Hydro-like"/>
</dbReference>
<reference evidence="2 3" key="1">
    <citation type="submission" date="2014-10" db="EMBL/GenBank/DDBJ databases">
        <title>Genome sequence of a Xanthomonas strain that is pathogenic on beans.</title>
        <authorList>
            <person name="Aritua V."/>
            <person name="Sapp M."/>
            <person name="Harrison J."/>
            <person name="Smith J."/>
            <person name="Studholme D."/>
        </authorList>
    </citation>
    <scope>NUCLEOTIDE SEQUENCE [LARGE SCALE GENOMIC DNA]</scope>
    <source>
        <strain evidence="2 3">Nyagatare</strain>
    </source>
</reference>
<organism evidence="2 3">
    <name type="scientific">Xanthomonas cannabis pv. phaseoli</name>
    <dbReference type="NCBI Taxonomy" id="1885902"/>
    <lineage>
        <taxon>Bacteria</taxon>
        <taxon>Pseudomonadati</taxon>
        <taxon>Pseudomonadota</taxon>
        <taxon>Gammaproteobacteria</taxon>
        <taxon>Lysobacterales</taxon>
        <taxon>Lysobacteraceae</taxon>
        <taxon>Xanthomonas</taxon>
    </lineage>
</organism>
<evidence type="ECO:0000259" key="1">
    <source>
        <dbReference type="Pfam" id="PF08924"/>
    </source>
</evidence>
<dbReference type="AlphaFoldDB" id="A0AB34P7V8"/>
<dbReference type="InterPro" id="IPR017853">
    <property type="entry name" value="GH"/>
</dbReference>
<dbReference type="Proteomes" id="UP000029879">
    <property type="component" value="Unassembled WGS sequence"/>
</dbReference>
<evidence type="ECO:0000313" key="3">
    <source>
        <dbReference type="Proteomes" id="UP000029879"/>
    </source>
</evidence>
<dbReference type="SUPFAM" id="SSF51445">
    <property type="entry name" value="(Trans)glycosidases"/>
    <property type="match status" value="1"/>
</dbReference>
<feature type="domain" description="Rv2525c-like glycoside hydrolase-like" evidence="1">
    <location>
        <begin position="26"/>
        <end position="169"/>
    </location>
</feature>
<sequence>MTFHSGFDTYRFPGYEALAWLRQHTPLTWCGYYLGPSPSHLDCGWMGKRGVLLQQGWGFAPVYVGQQTCGPGKHCVTAERGIIDGAQAAELASVEGFPAGSTLYLDWEDGGTPDADALAYIGKWMQAMNNAGYAPGIYCSHLLAQQLSAQFRNGRPPRVWAWKVGTTSRHPYTGQIEQLIAADPAGCGYPQATLWQFEQNAVLRLPCPSCNNLQVDISHSTLPDPSAL</sequence>
<dbReference type="Gene3D" id="3.20.20.80">
    <property type="entry name" value="Glycosidases"/>
    <property type="match status" value="1"/>
</dbReference>
<dbReference type="RefSeq" id="WP_047695789.1">
    <property type="nucleotide sequence ID" value="NZ_KN265499.1"/>
</dbReference>
<gene>
    <name evidence="2" type="ORF">NC00_13375</name>
</gene>